<evidence type="ECO:0008006" key="3">
    <source>
        <dbReference type="Google" id="ProtNLM"/>
    </source>
</evidence>
<reference evidence="1 2" key="1">
    <citation type="submission" date="2015-12" db="EMBL/GenBank/DDBJ databases">
        <authorList>
            <person name="Shamseldin A."/>
            <person name="Moawad H."/>
            <person name="Abd El-Rahim W.M."/>
            <person name="Sadowsky M.J."/>
        </authorList>
    </citation>
    <scope>NUCLEOTIDE SEQUENCE [LARGE SCALE GENOMIC DNA]</scope>
    <source>
        <strain evidence="1 2">Ar51</strain>
    </source>
</reference>
<accession>A0A0U3NYC4</accession>
<name>A0A0U3NYC4_9MICC</name>
<dbReference type="Proteomes" id="UP000065151">
    <property type="component" value="Chromosome"/>
</dbReference>
<evidence type="ECO:0000313" key="1">
    <source>
        <dbReference type="EMBL" id="ALV41871.1"/>
    </source>
</evidence>
<proteinExistence type="predicted"/>
<protein>
    <recommendedName>
        <fullName evidence="3">DUF1918 domain-containing protein</fullName>
    </recommendedName>
</protein>
<organism evidence="1">
    <name type="scientific">Pseudarthrobacter sulfonivorans</name>
    <dbReference type="NCBI Taxonomy" id="121292"/>
    <lineage>
        <taxon>Bacteria</taxon>
        <taxon>Bacillati</taxon>
        <taxon>Actinomycetota</taxon>
        <taxon>Actinomycetes</taxon>
        <taxon>Micrococcales</taxon>
        <taxon>Micrococcaceae</taxon>
        <taxon>Pseudarthrobacter</taxon>
    </lineage>
</organism>
<dbReference type="KEGG" id="psul:AU252_12455"/>
<evidence type="ECO:0000313" key="2">
    <source>
        <dbReference type="Proteomes" id="UP000065151"/>
    </source>
</evidence>
<dbReference type="EMBL" id="CP013747">
    <property type="protein sequence ID" value="ALV41871.1"/>
    <property type="molecule type" value="Genomic_DNA"/>
</dbReference>
<dbReference type="AlphaFoldDB" id="A0A0U3NYC4"/>
<gene>
    <name evidence="1" type="ORF">AU252_12455</name>
</gene>
<sequence length="63" mass="6751">MDNHDILKPGYHVSLRVGSEVLSGVVDAVMPDKSCFWIWADGGMGRRMIDAGDVAAVGAEPSY</sequence>